<evidence type="ECO:0000313" key="3">
    <source>
        <dbReference type="Proteomes" id="UP001501727"/>
    </source>
</evidence>
<dbReference type="PANTHER" id="PTHR37841:SF1">
    <property type="entry name" value="DUF3298 DOMAIN-CONTAINING PROTEIN"/>
    <property type="match status" value="1"/>
</dbReference>
<dbReference type="InterPro" id="IPR032774">
    <property type="entry name" value="WG_beta_rep"/>
</dbReference>
<accession>A0ABP7M7I4</accession>
<protein>
    <recommendedName>
        <fullName evidence="4">WG repeat-containing protein</fullName>
    </recommendedName>
</protein>
<evidence type="ECO:0008006" key="4">
    <source>
        <dbReference type="Google" id="ProtNLM"/>
    </source>
</evidence>
<dbReference type="Proteomes" id="UP001501727">
    <property type="component" value="Unassembled WGS sequence"/>
</dbReference>
<name>A0ABP7M7I4_9GAMM</name>
<dbReference type="EMBL" id="BAAAZU010000003">
    <property type="protein sequence ID" value="GAA3916937.1"/>
    <property type="molecule type" value="Genomic_DNA"/>
</dbReference>
<dbReference type="RefSeq" id="WP_344758610.1">
    <property type="nucleotide sequence ID" value="NZ_BAAAZU010000003.1"/>
</dbReference>
<dbReference type="Pfam" id="PF14903">
    <property type="entry name" value="WG_beta_rep"/>
    <property type="match status" value="3"/>
</dbReference>
<dbReference type="PANTHER" id="PTHR37841">
    <property type="entry name" value="GLR2918 PROTEIN"/>
    <property type="match status" value="1"/>
</dbReference>
<comment type="caution">
    <text evidence="2">The sequence shown here is derived from an EMBL/GenBank/DDBJ whole genome shotgun (WGS) entry which is preliminary data.</text>
</comment>
<sequence>MRATGLWGLVGVALLGGPARAEISPPDPENAPPPALIPVCVSVFEQQCGLLARDGTWAVEPAYSALYARDDLWETRWEGKAGVLDSDGRLLFEPRFAELGRFSDGLAPASLRGGVRGLSGYVDHRGNWVVPARYFIAGAFSEGLAVVEDWIGGPNDGHADCYYIRPDGEQAFAGKWNGCDAFRFGMAAVDRGPSVRSSSNIDQASMATVDARGNILAPWAKRYRLTPLSADRVLEHGFDHDALLDRHGKVLFRVPEDGVLEYAGEGRFFYALDRGKRGLLDMRSVRPLVTPEHGWDRTTRFSGGVAWVTQSERGGQDRHVLIDLQGRPILKVDYDAVDDFSAGAAAVRRSDGNWRLIDRKGQALTEAVYARFEPAWMWYDQSPRAGDVWRAGRRDRDETVDWIDARGARLATKSKLPCGIEVVRNARDEIIWPRDVEASCFVAASSRGQGWDVPADSGLDDARVMAVRVLRARERVAGLGSLRWRLAGIPDSEPSVEQQIFNAPWQRGPVVVRLEGPVTLDLPPGYRYLAADYVPAVRSLFGELLPPDDGLPFALVVDDDMMVVLRFALVEAGHVSVDDERLDPDSLKLRMRDGVAGFAGARSGYARHSIDWLRQPRWDGDRHRLDWAFRDSNAYAVNSVQLGRQWVLAAQSANGWVFGEDYAVLAQQSLDQVMAGVRFDEDQVYTDARPGDRKAAMDLTGYITGTPARRLRPDAPAAGVTATGRVAAVLAVLVLLAVVVAGWRLSFGSLRRP</sequence>
<reference evidence="3" key="1">
    <citation type="journal article" date="2019" name="Int. J. Syst. Evol. Microbiol.">
        <title>The Global Catalogue of Microorganisms (GCM) 10K type strain sequencing project: providing services to taxonomists for standard genome sequencing and annotation.</title>
        <authorList>
            <consortium name="The Broad Institute Genomics Platform"/>
            <consortium name="The Broad Institute Genome Sequencing Center for Infectious Disease"/>
            <person name="Wu L."/>
            <person name="Ma J."/>
        </authorList>
    </citation>
    <scope>NUCLEOTIDE SEQUENCE [LARGE SCALE GENOMIC DNA]</scope>
    <source>
        <strain evidence="3">JCM 16916</strain>
    </source>
</reference>
<evidence type="ECO:0000256" key="1">
    <source>
        <dbReference type="SAM" id="Phobius"/>
    </source>
</evidence>
<dbReference type="Pfam" id="PF09935">
    <property type="entry name" value="DUF2167"/>
    <property type="match status" value="1"/>
</dbReference>
<gene>
    <name evidence="2" type="ORF">GCM10022229_07760</name>
</gene>
<organism evidence="2 3">
    <name type="scientific">Luteimonas lutimaris</name>
    <dbReference type="NCBI Taxonomy" id="698645"/>
    <lineage>
        <taxon>Bacteria</taxon>
        <taxon>Pseudomonadati</taxon>
        <taxon>Pseudomonadota</taxon>
        <taxon>Gammaproteobacteria</taxon>
        <taxon>Lysobacterales</taxon>
        <taxon>Lysobacteraceae</taxon>
        <taxon>Luteimonas</taxon>
    </lineage>
</organism>
<keyword evidence="1" id="KW-1133">Transmembrane helix</keyword>
<feature type="transmembrane region" description="Helical" evidence="1">
    <location>
        <begin position="726"/>
        <end position="747"/>
    </location>
</feature>
<evidence type="ECO:0000313" key="2">
    <source>
        <dbReference type="EMBL" id="GAA3916937.1"/>
    </source>
</evidence>
<keyword evidence="1" id="KW-0812">Transmembrane</keyword>
<dbReference type="InterPro" id="IPR018682">
    <property type="entry name" value="DUF2167_membr"/>
</dbReference>
<keyword evidence="3" id="KW-1185">Reference proteome</keyword>
<proteinExistence type="predicted"/>
<keyword evidence="1" id="KW-0472">Membrane</keyword>